<dbReference type="PANTHER" id="PTHR23213">
    <property type="entry name" value="FORMIN-RELATED"/>
    <property type="match status" value="1"/>
</dbReference>
<organism evidence="5 6">
    <name type="scientific">Dillenia turbinata</name>
    <dbReference type="NCBI Taxonomy" id="194707"/>
    <lineage>
        <taxon>Eukaryota</taxon>
        <taxon>Viridiplantae</taxon>
        <taxon>Streptophyta</taxon>
        <taxon>Embryophyta</taxon>
        <taxon>Tracheophyta</taxon>
        <taxon>Spermatophyta</taxon>
        <taxon>Magnoliopsida</taxon>
        <taxon>eudicotyledons</taxon>
        <taxon>Gunneridae</taxon>
        <taxon>Pentapetalae</taxon>
        <taxon>Dilleniales</taxon>
        <taxon>Dilleniaceae</taxon>
        <taxon>Dillenia</taxon>
    </lineage>
</organism>
<dbReference type="GO" id="GO:0045010">
    <property type="term" value="P:actin nucleation"/>
    <property type="evidence" value="ECO:0007669"/>
    <property type="project" value="InterPro"/>
</dbReference>
<proteinExistence type="predicted"/>
<dbReference type="EMBL" id="JBAMMX010000025">
    <property type="protein sequence ID" value="KAK6915599.1"/>
    <property type="molecule type" value="Genomic_DNA"/>
</dbReference>
<keyword evidence="2" id="KW-0472">Membrane</keyword>
<name>A0AAN8YUF6_9MAGN</name>
<feature type="signal peptide" evidence="3">
    <location>
        <begin position="1"/>
        <end position="28"/>
    </location>
</feature>
<accession>A0AAN8YUF6</accession>
<evidence type="ECO:0000259" key="4">
    <source>
        <dbReference type="PROSITE" id="PS51444"/>
    </source>
</evidence>
<dbReference type="GO" id="GO:0051015">
    <property type="term" value="F:actin filament binding"/>
    <property type="evidence" value="ECO:0007669"/>
    <property type="project" value="InterPro"/>
</dbReference>
<feature type="compositionally biased region" description="Low complexity" evidence="1">
    <location>
        <begin position="352"/>
        <end position="365"/>
    </location>
</feature>
<protein>
    <recommendedName>
        <fullName evidence="4">FH2 domain-containing protein</fullName>
    </recommendedName>
</protein>
<dbReference type="AlphaFoldDB" id="A0AAN8YUF6"/>
<keyword evidence="6" id="KW-1185">Reference proteome</keyword>
<keyword evidence="3" id="KW-0732">Signal</keyword>
<feature type="domain" description="FH2" evidence="4">
    <location>
        <begin position="482"/>
        <end position="519"/>
    </location>
</feature>
<feature type="region of interest" description="Disordered" evidence="1">
    <location>
        <begin position="163"/>
        <end position="187"/>
    </location>
</feature>
<reference evidence="5 6" key="1">
    <citation type="submission" date="2023-12" db="EMBL/GenBank/DDBJ databases">
        <title>A high-quality genome assembly for Dillenia turbinata (Dilleniales).</title>
        <authorList>
            <person name="Chanderbali A."/>
        </authorList>
    </citation>
    <scope>NUCLEOTIDE SEQUENCE [LARGE SCALE GENOMIC DNA]</scope>
    <source>
        <strain evidence="5">LSX21</strain>
        <tissue evidence="5">Leaf</tissue>
    </source>
</reference>
<keyword evidence="2" id="KW-1133">Transmembrane helix</keyword>
<dbReference type="PANTHER" id="PTHR23213:SF177">
    <property type="entry name" value="FORMIN-LIKE PROTEIN 11"/>
    <property type="match status" value="1"/>
</dbReference>
<evidence type="ECO:0000256" key="1">
    <source>
        <dbReference type="SAM" id="MobiDB-lite"/>
    </source>
</evidence>
<feature type="compositionally biased region" description="Pro residues" evidence="1">
    <location>
        <begin position="374"/>
        <end position="387"/>
    </location>
</feature>
<dbReference type="InterPro" id="IPR015425">
    <property type="entry name" value="FH2_Formin"/>
</dbReference>
<feature type="region of interest" description="Disordered" evidence="1">
    <location>
        <begin position="352"/>
        <end position="495"/>
    </location>
</feature>
<feature type="compositionally biased region" description="Polar residues" evidence="1">
    <location>
        <begin position="398"/>
        <end position="419"/>
    </location>
</feature>
<feature type="transmembrane region" description="Helical" evidence="2">
    <location>
        <begin position="129"/>
        <end position="155"/>
    </location>
</feature>
<sequence>MGYASQLHNMIFLISILILLKSSSLNAAQNIYEYENVSGMDEGKEKKGLLLEKFRALLGLKSLKIQTSCISASPSPSPSPIEAPAPAPAPLHLLHKHAHSHPPNPHLHPAPPTHMIQEVNKHGNRTRKILTAVLVPTTAAFVVCLLGVMLICCRFKKKKKKRSMRTKSSLSNKTGSRVKSYTLSSQNSPSKVSFDPGFELYYVDTFTPQLNPPANSTKQNFETSNSLPNHGVLNCAIQKVDEPEKEGTIVECCGDANSFVAEEIISVPEIVVDPMKCDYDGENIVPVEAHSSDDESFHSVGDSHSSFRLSNASANSLTDLPENLSPNHSTKSPFIENPADVILTVIKDSLSQNSQPQSNSSSLDSEFAQFSSLPPTPPPPPPPPPPLCSAQIIPRPSLCSSTKPNIPSASNLGSSVPKLSQTPQSQSPISSRMPSSLPSIKLPSIPPPPCPPPCPPQFSKGKGNAPGAPPPPPSQLPQLTPLGKDGAPLPKLKPLHWDKVRAAPDRSMVWDKLRSSSFE</sequence>
<evidence type="ECO:0000313" key="5">
    <source>
        <dbReference type="EMBL" id="KAK6915599.1"/>
    </source>
</evidence>
<evidence type="ECO:0000313" key="6">
    <source>
        <dbReference type="Proteomes" id="UP001370490"/>
    </source>
</evidence>
<evidence type="ECO:0000256" key="3">
    <source>
        <dbReference type="SAM" id="SignalP"/>
    </source>
</evidence>
<feature type="compositionally biased region" description="Low complexity" evidence="1">
    <location>
        <begin position="420"/>
        <end position="443"/>
    </location>
</feature>
<gene>
    <name evidence="5" type="ORF">RJ641_020716</name>
</gene>
<comment type="caution">
    <text evidence="5">The sequence shown here is derived from an EMBL/GenBank/DDBJ whole genome shotgun (WGS) entry which is preliminary data.</text>
</comment>
<feature type="compositionally biased region" description="Pro residues" evidence="1">
    <location>
        <begin position="444"/>
        <end position="456"/>
    </location>
</feature>
<feature type="chain" id="PRO_5042867898" description="FH2 domain-containing protein" evidence="3">
    <location>
        <begin position="29"/>
        <end position="519"/>
    </location>
</feature>
<evidence type="ECO:0000256" key="2">
    <source>
        <dbReference type="SAM" id="Phobius"/>
    </source>
</evidence>
<keyword evidence="2" id="KW-0812">Transmembrane</keyword>
<dbReference type="InterPro" id="IPR027643">
    <property type="entry name" value="Formin-like_plant"/>
</dbReference>
<feature type="compositionally biased region" description="Polar residues" evidence="1">
    <location>
        <begin position="166"/>
        <end position="187"/>
    </location>
</feature>
<dbReference type="Proteomes" id="UP001370490">
    <property type="component" value="Unassembled WGS sequence"/>
</dbReference>
<dbReference type="PROSITE" id="PS51444">
    <property type="entry name" value="FH2"/>
    <property type="match status" value="1"/>
</dbReference>